<dbReference type="Gene3D" id="3.40.50.300">
    <property type="entry name" value="P-loop containing nucleotide triphosphate hydrolases"/>
    <property type="match status" value="1"/>
</dbReference>
<protein>
    <submittedName>
        <fullName evidence="1">Uncharacterized protein</fullName>
    </submittedName>
</protein>
<reference evidence="1" key="1">
    <citation type="submission" date="2024-06" db="EMBL/GenBank/DDBJ databases">
        <authorList>
            <person name="Yang R."/>
        </authorList>
    </citation>
    <scope>NUCLEOTIDE SEQUENCE</scope>
</reference>
<name>A0AB39AJ75_9CAUD</name>
<dbReference type="EMBL" id="PP934186">
    <property type="protein sequence ID" value="XDG30835.1"/>
    <property type="molecule type" value="Genomic_DNA"/>
</dbReference>
<accession>A0AB39AJ75</accession>
<dbReference type="Pfam" id="PF03237">
    <property type="entry name" value="Terminase_6N"/>
    <property type="match status" value="1"/>
</dbReference>
<evidence type="ECO:0000313" key="1">
    <source>
        <dbReference type="EMBL" id="XDG30835.1"/>
    </source>
</evidence>
<dbReference type="InterPro" id="IPR027417">
    <property type="entry name" value="P-loop_NTPase"/>
</dbReference>
<sequence length="124" mass="14433">MIRQHKKLWKESNVSKTEPLAGGGKSWSLLADALKYIDCPDFYAVFFRKTIKQLRRTLWKEAKKMYMPLLMNKNGKFIGKAVIKEQDMIIRFPSGATIEFSYLDRDQSAEENWQGAELTAAYFD</sequence>
<proteinExistence type="predicted"/>
<organism evidence="1">
    <name type="scientific">Vibrio phage P018-4</name>
    <dbReference type="NCBI Taxonomy" id="3229728"/>
    <lineage>
        <taxon>Viruses</taxon>
        <taxon>Duplodnaviria</taxon>
        <taxon>Heunggongvirae</taxon>
        <taxon>Uroviricota</taxon>
        <taxon>Caudoviricetes</taxon>
    </lineage>
</organism>